<evidence type="ECO:0000256" key="1">
    <source>
        <dbReference type="ARBA" id="ARBA00004418"/>
    </source>
</evidence>
<proteinExistence type="inferred from homology"/>
<dbReference type="PRINTS" id="PR00969">
    <property type="entry name" value="CHAPERONPILI"/>
</dbReference>
<protein>
    <submittedName>
        <fullName evidence="8">Pili assembly chaperone</fullName>
    </submittedName>
</protein>
<dbReference type="FunFam" id="2.60.40.10:FF:000458">
    <property type="entry name" value="Molecular chaperone FimC"/>
    <property type="match status" value="1"/>
</dbReference>
<dbReference type="InterPro" id="IPR016147">
    <property type="entry name" value="Pili_assmbl_chaperone_N"/>
</dbReference>
<keyword evidence="5" id="KW-0574">Periplasm</keyword>
<evidence type="ECO:0000256" key="3">
    <source>
        <dbReference type="ARBA" id="ARBA00022558"/>
    </source>
</evidence>
<reference evidence="8" key="1">
    <citation type="submission" date="2006-08" db="EMBL/GenBank/DDBJ databases">
        <title>Complete sequence of Chromosome1 of Shewanella sp. MR-7.</title>
        <authorList>
            <consortium name="US DOE Joint Genome Institute"/>
            <person name="Copeland A."/>
            <person name="Lucas S."/>
            <person name="Lapidus A."/>
            <person name="Barry K."/>
            <person name="Detter J.C."/>
            <person name="Glavina del Rio T."/>
            <person name="Hammon N."/>
            <person name="Israni S."/>
            <person name="Dalin E."/>
            <person name="Tice H."/>
            <person name="Pitluck S."/>
            <person name="Kiss H."/>
            <person name="Brettin T."/>
            <person name="Bruce D."/>
            <person name="Han C."/>
            <person name="Tapia R."/>
            <person name="Gilna P."/>
            <person name="Schmutz J."/>
            <person name="Larimer F."/>
            <person name="Land M."/>
            <person name="Hauser L."/>
            <person name="Kyrpides N."/>
            <person name="Mikhailova N."/>
            <person name="Nealson K."/>
            <person name="Konstantinidis K."/>
            <person name="Klappenbach J."/>
            <person name="Tiedje J."/>
            <person name="Richardson P."/>
        </authorList>
    </citation>
    <scope>NUCLEOTIDE SEQUENCE</scope>
    <source>
        <strain evidence="8">MR-7</strain>
    </source>
</reference>
<dbReference type="KEGG" id="shm:Shewmr7_3392"/>
<dbReference type="Pfam" id="PF00345">
    <property type="entry name" value="PapD_N"/>
    <property type="match status" value="1"/>
</dbReference>
<dbReference type="InterPro" id="IPR013783">
    <property type="entry name" value="Ig-like_fold"/>
</dbReference>
<dbReference type="InterPro" id="IPR008962">
    <property type="entry name" value="PapD-like_sf"/>
</dbReference>
<sequence>MAASAANNIYMVEMMMLRSISGVITTFLLAGFVPAALGFGGISINGTRLIYDGNKSEAQLTVKNTGNSPYLIQSWVEENGNEGSKRNSSGFIITPPLFRIEGHERHILRIYKLSDNFPKDRESIFWINIKSIPRSDKSELNSLQIAVKTKIKLIFRPENISTRPEEEVGKIIWSRSENRLIAKNQSNHVMNLYKLKVGESELSGVGYLLPFDTKEFEVPKDYSGFVEFSVINDHGQTTPSITTSLDWK</sequence>
<dbReference type="EMBL" id="CP000444">
    <property type="protein sequence ID" value="ABI44374.1"/>
    <property type="molecule type" value="Genomic_DNA"/>
</dbReference>
<dbReference type="GO" id="GO:0030288">
    <property type="term" value="C:outer membrane-bounded periplasmic space"/>
    <property type="evidence" value="ECO:0007669"/>
    <property type="project" value="InterPro"/>
</dbReference>
<accession>Q0HR81</accession>
<dbReference type="InterPro" id="IPR036316">
    <property type="entry name" value="Pili_assmbl_chap_C_dom_sf"/>
</dbReference>
<comment type="similarity">
    <text evidence="2">Belongs to the periplasmic pilus chaperone family.</text>
</comment>
<evidence type="ECO:0000256" key="5">
    <source>
        <dbReference type="ARBA" id="ARBA00022764"/>
    </source>
</evidence>
<dbReference type="PANTHER" id="PTHR30251:SF2">
    <property type="entry name" value="FIMBRIAL CHAPERONE YADV-RELATED"/>
    <property type="match status" value="1"/>
</dbReference>
<dbReference type="InterPro" id="IPR001829">
    <property type="entry name" value="Pili_assmbl_chaperone_bac"/>
</dbReference>
<dbReference type="InterPro" id="IPR050643">
    <property type="entry name" value="Periplasmic_pilus_chap"/>
</dbReference>
<dbReference type="GO" id="GO:0071555">
    <property type="term" value="P:cell wall organization"/>
    <property type="evidence" value="ECO:0007669"/>
    <property type="project" value="InterPro"/>
</dbReference>
<dbReference type="SUPFAM" id="SSF49354">
    <property type="entry name" value="PapD-like"/>
    <property type="match status" value="1"/>
</dbReference>
<evidence type="ECO:0000256" key="6">
    <source>
        <dbReference type="ARBA" id="ARBA00023186"/>
    </source>
</evidence>
<evidence type="ECO:0000259" key="7">
    <source>
        <dbReference type="Pfam" id="PF00345"/>
    </source>
</evidence>
<evidence type="ECO:0000256" key="4">
    <source>
        <dbReference type="ARBA" id="ARBA00022729"/>
    </source>
</evidence>
<keyword evidence="6" id="KW-0143">Chaperone</keyword>
<evidence type="ECO:0000256" key="2">
    <source>
        <dbReference type="ARBA" id="ARBA00007399"/>
    </source>
</evidence>
<dbReference type="AlphaFoldDB" id="Q0HR81"/>
<dbReference type="HOGENOM" id="CLU_070768_2_2_6"/>
<feature type="domain" description="Pili assembly chaperone N-terminal" evidence="7">
    <location>
        <begin position="41"/>
        <end position="160"/>
    </location>
</feature>
<dbReference type="PANTHER" id="PTHR30251">
    <property type="entry name" value="PILUS ASSEMBLY CHAPERONE"/>
    <property type="match status" value="1"/>
</dbReference>
<dbReference type="Gene3D" id="2.60.40.10">
    <property type="entry name" value="Immunoglobulins"/>
    <property type="match status" value="2"/>
</dbReference>
<evidence type="ECO:0000313" key="8">
    <source>
        <dbReference type="EMBL" id="ABI44374.1"/>
    </source>
</evidence>
<gene>
    <name evidence="8" type="ordered locus">Shewmr7_3392</name>
</gene>
<organism evidence="8">
    <name type="scientific">Shewanella sp. (strain MR-7)</name>
    <dbReference type="NCBI Taxonomy" id="60481"/>
    <lineage>
        <taxon>Bacteria</taxon>
        <taxon>Pseudomonadati</taxon>
        <taxon>Pseudomonadota</taxon>
        <taxon>Gammaproteobacteria</taxon>
        <taxon>Alteromonadales</taxon>
        <taxon>Shewanellaceae</taxon>
        <taxon>Shewanella</taxon>
    </lineage>
</organism>
<comment type="subcellular location">
    <subcellularLocation>
        <location evidence="1">Periplasm</location>
    </subcellularLocation>
</comment>
<keyword evidence="4" id="KW-0732">Signal</keyword>
<dbReference type="SUPFAM" id="SSF49584">
    <property type="entry name" value="Periplasmic chaperone C-domain"/>
    <property type="match status" value="1"/>
</dbReference>
<keyword evidence="3" id="KW-1029">Fimbrium biogenesis</keyword>
<name>Q0HR81_SHESR</name>